<dbReference type="AlphaFoldDB" id="A0A4U7MWD9"/>
<sequence length="335" mass="36024">MQPPKFWDTPADSPNWRARLLAPLGAIYANATKTRLSKGQADAFKANVPVICIGNLNAGGTGKTPTTIALIQRLQARGLTPHVVSRGYGGSLDGPLRVHEKDHKPDQVGDEPLLLAAFGPAWVAKDRAAGAKAAQDSGADVILMDDGFQNPSLHKDASIVVVDAQKGFGNGRCIPAGPLREPVNVGLERADLVLSIGPNHAQDQFLRHWGAQVHIPHVQGALEPLEMGMDWSDTPYLAFAGIGHPEKFFATLRGLGATVLHGEGLDDHQPLTPALMTRLEADAHRLGAQLVTTEKDAVRLPAAFRSKVLTLPVRLSISDWSSIDQLLDQVLRRQE</sequence>
<gene>
    <name evidence="13" type="primary">lpxK</name>
    <name evidence="14" type="ORF">FAP39_15465</name>
</gene>
<dbReference type="GO" id="GO:0005886">
    <property type="term" value="C:plasma membrane"/>
    <property type="evidence" value="ECO:0007669"/>
    <property type="project" value="TreeGrafter"/>
</dbReference>
<comment type="function">
    <text evidence="1 13">Transfers the gamma-phosphate of ATP to the 4'-position of a tetraacyldisaccharide 1-phosphate intermediate (termed DS-1-P) to form tetraacyldisaccharide 1,4'-bis-phosphate (lipid IVA).</text>
</comment>
<dbReference type="HAMAP" id="MF_00409">
    <property type="entry name" value="LpxK"/>
    <property type="match status" value="1"/>
</dbReference>
<evidence type="ECO:0000313" key="15">
    <source>
        <dbReference type="Proteomes" id="UP000306575"/>
    </source>
</evidence>
<dbReference type="GO" id="GO:0009244">
    <property type="term" value="P:lipopolysaccharide core region biosynthetic process"/>
    <property type="evidence" value="ECO:0007669"/>
    <property type="project" value="TreeGrafter"/>
</dbReference>
<feature type="binding site" evidence="13">
    <location>
        <begin position="57"/>
        <end position="64"/>
    </location>
    <ligand>
        <name>ATP</name>
        <dbReference type="ChEBI" id="CHEBI:30616"/>
    </ligand>
</feature>
<name>A0A4U7MWD9_9RHOB</name>
<evidence type="ECO:0000256" key="6">
    <source>
        <dbReference type="ARBA" id="ARBA00022556"/>
    </source>
</evidence>
<comment type="pathway">
    <text evidence="2 13">Glycolipid biosynthesis; lipid IV(A) biosynthesis; lipid IV(A) from (3R)-3-hydroxytetradecanoyl-[acyl-carrier-protein] and UDP-N-acetyl-alpha-D-glucosamine: step 6/6.</text>
</comment>
<comment type="similarity">
    <text evidence="13">Belongs to the LpxK family.</text>
</comment>
<keyword evidence="8 13" id="KW-0547">Nucleotide-binding</keyword>
<dbReference type="EMBL" id="SULI01000028">
    <property type="protein sequence ID" value="TKZ17116.1"/>
    <property type="molecule type" value="Genomic_DNA"/>
</dbReference>
<dbReference type="GO" id="GO:0009029">
    <property type="term" value="F:lipid-A 4'-kinase activity"/>
    <property type="evidence" value="ECO:0007669"/>
    <property type="project" value="UniProtKB-UniRule"/>
</dbReference>
<dbReference type="GO" id="GO:0005524">
    <property type="term" value="F:ATP binding"/>
    <property type="evidence" value="ECO:0007669"/>
    <property type="project" value="UniProtKB-UniRule"/>
</dbReference>
<evidence type="ECO:0000256" key="9">
    <source>
        <dbReference type="ARBA" id="ARBA00022777"/>
    </source>
</evidence>
<evidence type="ECO:0000256" key="2">
    <source>
        <dbReference type="ARBA" id="ARBA00004870"/>
    </source>
</evidence>
<protein>
    <recommendedName>
        <fullName evidence="4 13">Tetraacyldisaccharide 4'-kinase</fullName>
        <ecNumber evidence="3 13">2.7.1.130</ecNumber>
    </recommendedName>
    <alternativeName>
        <fullName evidence="12 13">Lipid A 4'-kinase</fullName>
    </alternativeName>
</protein>
<accession>A0A4U7MWD9</accession>
<evidence type="ECO:0000256" key="1">
    <source>
        <dbReference type="ARBA" id="ARBA00002274"/>
    </source>
</evidence>
<dbReference type="GO" id="GO:0009245">
    <property type="term" value="P:lipid A biosynthetic process"/>
    <property type="evidence" value="ECO:0007669"/>
    <property type="project" value="UniProtKB-UniRule"/>
</dbReference>
<dbReference type="SUPFAM" id="SSF52540">
    <property type="entry name" value="P-loop containing nucleoside triphosphate hydrolases"/>
    <property type="match status" value="1"/>
</dbReference>
<keyword evidence="9 13" id="KW-0418">Kinase</keyword>
<evidence type="ECO:0000256" key="12">
    <source>
        <dbReference type="ARBA" id="ARBA00029757"/>
    </source>
</evidence>
<evidence type="ECO:0000313" key="14">
    <source>
        <dbReference type="EMBL" id="TKZ17116.1"/>
    </source>
</evidence>
<evidence type="ECO:0000256" key="5">
    <source>
        <dbReference type="ARBA" id="ARBA00022516"/>
    </source>
</evidence>
<comment type="catalytic activity">
    <reaction evidence="13">
        <text>a lipid A disaccharide + ATP = a lipid IVA + ADP + H(+)</text>
        <dbReference type="Rhea" id="RHEA:67840"/>
        <dbReference type="ChEBI" id="CHEBI:15378"/>
        <dbReference type="ChEBI" id="CHEBI:30616"/>
        <dbReference type="ChEBI" id="CHEBI:176343"/>
        <dbReference type="ChEBI" id="CHEBI:176425"/>
        <dbReference type="ChEBI" id="CHEBI:456216"/>
        <dbReference type="EC" id="2.7.1.130"/>
    </reaction>
</comment>
<keyword evidence="7 13" id="KW-0808">Transferase</keyword>
<keyword evidence="11 13" id="KW-0443">Lipid metabolism</keyword>
<dbReference type="UniPathway" id="UPA00359">
    <property type="reaction ID" value="UER00482"/>
</dbReference>
<dbReference type="NCBIfam" id="TIGR00682">
    <property type="entry name" value="lpxK"/>
    <property type="match status" value="1"/>
</dbReference>
<keyword evidence="10 13" id="KW-0067">ATP-binding</keyword>
<keyword evidence="6 13" id="KW-0441">Lipid A biosynthesis</keyword>
<dbReference type="PANTHER" id="PTHR42724:SF1">
    <property type="entry name" value="TETRAACYLDISACCHARIDE 4'-KINASE, MITOCHONDRIAL-RELATED"/>
    <property type="match status" value="1"/>
</dbReference>
<evidence type="ECO:0000256" key="3">
    <source>
        <dbReference type="ARBA" id="ARBA00012071"/>
    </source>
</evidence>
<dbReference type="EC" id="2.7.1.130" evidence="3 13"/>
<proteinExistence type="inferred from homology"/>
<dbReference type="InterPro" id="IPR003758">
    <property type="entry name" value="LpxK"/>
</dbReference>
<evidence type="ECO:0000256" key="13">
    <source>
        <dbReference type="HAMAP-Rule" id="MF_00409"/>
    </source>
</evidence>
<dbReference type="PANTHER" id="PTHR42724">
    <property type="entry name" value="TETRAACYLDISACCHARIDE 4'-KINASE"/>
    <property type="match status" value="1"/>
</dbReference>
<evidence type="ECO:0000256" key="11">
    <source>
        <dbReference type="ARBA" id="ARBA00023098"/>
    </source>
</evidence>
<dbReference type="Proteomes" id="UP000306575">
    <property type="component" value="Unassembled WGS sequence"/>
</dbReference>
<comment type="caution">
    <text evidence="14">The sequence shown here is derived from an EMBL/GenBank/DDBJ whole genome shotgun (WGS) entry which is preliminary data.</text>
</comment>
<dbReference type="OrthoDB" id="9766423at2"/>
<evidence type="ECO:0000256" key="7">
    <source>
        <dbReference type="ARBA" id="ARBA00022679"/>
    </source>
</evidence>
<dbReference type="Pfam" id="PF02606">
    <property type="entry name" value="LpxK"/>
    <property type="match status" value="1"/>
</dbReference>
<reference evidence="14 15" key="1">
    <citation type="submission" date="2019-04" db="EMBL/GenBank/DDBJ databases">
        <title>Genome sequence of Pelagicola litoralis CL-ES2.</title>
        <authorList>
            <person name="Cao J."/>
        </authorList>
    </citation>
    <scope>NUCLEOTIDE SEQUENCE [LARGE SCALE GENOMIC DNA]</scope>
    <source>
        <strain evidence="14 15">CL-ES2</strain>
    </source>
</reference>
<organism evidence="14 15">
    <name type="scientific">Shimia litoralis</name>
    <dbReference type="NCBI Taxonomy" id="420403"/>
    <lineage>
        <taxon>Bacteria</taxon>
        <taxon>Pseudomonadati</taxon>
        <taxon>Pseudomonadota</taxon>
        <taxon>Alphaproteobacteria</taxon>
        <taxon>Rhodobacterales</taxon>
        <taxon>Roseobacteraceae</taxon>
    </lineage>
</organism>
<dbReference type="RefSeq" id="WP_138017293.1">
    <property type="nucleotide sequence ID" value="NZ_SULI01000028.1"/>
</dbReference>
<keyword evidence="15" id="KW-1185">Reference proteome</keyword>
<evidence type="ECO:0000256" key="8">
    <source>
        <dbReference type="ARBA" id="ARBA00022741"/>
    </source>
</evidence>
<evidence type="ECO:0000256" key="10">
    <source>
        <dbReference type="ARBA" id="ARBA00022840"/>
    </source>
</evidence>
<evidence type="ECO:0000256" key="4">
    <source>
        <dbReference type="ARBA" id="ARBA00016436"/>
    </source>
</evidence>
<keyword evidence="5 13" id="KW-0444">Lipid biosynthesis</keyword>
<dbReference type="InterPro" id="IPR027417">
    <property type="entry name" value="P-loop_NTPase"/>
</dbReference>